<feature type="transmembrane region" description="Helical" evidence="5">
    <location>
        <begin position="42"/>
        <end position="65"/>
    </location>
</feature>
<sequence length="327" mass="37201">MQETMALIIRQSRFIRNYSLNFVSAIVLVLLSKFIFRQYPISGLTLTIFNCLLSSLVSFIVLRIFHKSSTSSQTSAIRIQSFTRTLIISILFAGSVLFSNLSLQHNTLATYQLIKLQVPLMLMVIEYIQLRSNINSPSLTEERFHRDYSLPVFVAFIIIAFGTIVNISSDILFHPFGVLFACLSVLFNAFYQVLVQEEQASTTYERLRFLQIQTLISAFVLFPFWPFLDETFPFTLIVLAHWDAPTLFFLCGFLAFFVNVSAVSCIKDDTAIGYNMVGQLKTLIIVFLGSAIYREVINSQQIVSVLLTAIGSVIYVYITYQKKQQLG</sequence>
<organism evidence="7 9">
    <name type="scientific">Adineta ricciae</name>
    <name type="common">Rotifer</name>
    <dbReference type="NCBI Taxonomy" id="249248"/>
    <lineage>
        <taxon>Eukaryota</taxon>
        <taxon>Metazoa</taxon>
        <taxon>Spiralia</taxon>
        <taxon>Gnathifera</taxon>
        <taxon>Rotifera</taxon>
        <taxon>Eurotatoria</taxon>
        <taxon>Bdelloidea</taxon>
        <taxon>Adinetida</taxon>
        <taxon>Adinetidae</taxon>
        <taxon>Adineta</taxon>
    </lineage>
</organism>
<dbReference type="Proteomes" id="UP000663852">
    <property type="component" value="Unassembled WGS sequence"/>
</dbReference>
<comment type="subcellular location">
    <subcellularLocation>
        <location evidence="1">Membrane</location>
        <topology evidence="1">Multi-pass membrane protein</topology>
    </subcellularLocation>
</comment>
<evidence type="ECO:0000313" key="7">
    <source>
        <dbReference type="EMBL" id="CAF0811309.1"/>
    </source>
</evidence>
<feature type="transmembrane region" description="Helical" evidence="5">
    <location>
        <begin position="247"/>
        <end position="266"/>
    </location>
</feature>
<evidence type="ECO:0000256" key="4">
    <source>
        <dbReference type="ARBA" id="ARBA00023136"/>
    </source>
</evidence>
<gene>
    <name evidence="8" type="ORF">EDS130_LOCUS7003</name>
    <name evidence="7" type="ORF">XAT740_LOCUS3479</name>
</gene>
<protein>
    <recommendedName>
        <fullName evidence="6">EamA domain-containing protein</fullName>
    </recommendedName>
</protein>
<keyword evidence="3 5" id="KW-1133">Transmembrane helix</keyword>
<feature type="domain" description="EamA" evidence="6">
    <location>
        <begin position="176"/>
        <end position="316"/>
    </location>
</feature>
<keyword evidence="4 5" id="KW-0472">Membrane</keyword>
<dbReference type="GO" id="GO:0016020">
    <property type="term" value="C:membrane"/>
    <property type="evidence" value="ECO:0007669"/>
    <property type="project" value="UniProtKB-SubCell"/>
</dbReference>
<evidence type="ECO:0000259" key="6">
    <source>
        <dbReference type="Pfam" id="PF00892"/>
    </source>
</evidence>
<evidence type="ECO:0000313" key="8">
    <source>
        <dbReference type="EMBL" id="CAF0844661.1"/>
    </source>
</evidence>
<feature type="transmembrane region" description="Helical" evidence="5">
    <location>
        <begin position="173"/>
        <end position="195"/>
    </location>
</feature>
<evidence type="ECO:0000256" key="5">
    <source>
        <dbReference type="SAM" id="Phobius"/>
    </source>
</evidence>
<comment type="caution">
    <text evidence="7">The sequence shown here is derived from an EMBL/GenBank/DDBJ whole genome shotgun (WGS) entry which is preliminary data.</text>
</comment>
<dbReference type="InterPro" id="IPR000620">
    <property type="entry name" value="EamA_dom"/>
</dbReference>
<evidence type="ECO:0000256" key="2">
    <source>
        <dbReference type="ARBA" id="ARBA00022692"/>
    </source>
</evidence>
<dbReference type="OrthoDB" id="5547497at2759"/>
<keyword evidence="9" id="KW-1185">Reference proteome</keyword>
<dbReference type="Proteomes" id="UP000663828">
    <property type="component" value="Unassembled WGS sequence"/>
</dbReference>
<keyword evidence="2 5" id="KW-0812">Transmembrane</keyword>
<dbReference type="Pfam" id="PF00892">
    <property type="entry name" value="EamA"/>
    <property type="match status" value="1"/>
</dbReference>
<dbReference type="PANTHER" id="PTHR11132">
    <property type="entry name" value="SOLUTE CARRIER FAMILY 35"/>
    <property type="match status" value="1"/>
</dbReference>
<feature type="transmembrane region" description="Helical" evidence="5">
    <location>
        <begin position="86"/>
        <end position="103"/>
    </location>
</feature>
<proteinExistence type="predicted"/>
<feature type="transmembrane region" description="Helical" evidence="5">
    <location>
        <begin position="299"/>
        <end position="318"/>
    </location>
</feature>
<evidence type="ECO:0000256" key="1">
    <source>
        <dbReference type="ARBA" id="ARBA00004141"/>
    </source>
</evidence>
<feature type="transmembrane region" description="Helical" evidence="5">
    <location>
        <begin position="207"/>
        <end position="227"/>
    </location>
</feature>
<feature type="transmembrane region" description="Helical" evidence="5">
    <location>
        <begin position="273"/>
        <end position="293"/>
    </location>
</feature>
<dbReference type="EMBL" id="CAJNOR010000133">
    <property type="protein sequence ID" value="CAF0811309.1"/>
    <property type="molecule type" value="Genomic_DNA"/>
</dbReference>
<dbReference type="InterPro" id="IPR050186">
    <property type="entry name" value="TPT_transporter"/>
</dbReference>
<evidence type="ECO:0000256" key="3">
    <source>
        <dbReference type="ARBA" id="ARBA00022989"/>
    </source>
</evidence>
<dbReference type="AlphaFoldDB" id="A0A813T978"/>
<feature type="transmembrane region" description="Helical" evidence="5">
    <location>
        <begin position="18"/>
        <end position="36"/>
    </location>
</feature>
<feature type="transmembrane region" description="Helical" evidence="5">
    <location>
        <begin position="109"/>
        <end position="128"/>
    </location>
</feature>
<evidence type="ECO:0000313" key="9">
    <source>
        <dbReference type="Proteomes" id="UP000663828"/>
    </source>
</evidence>
<feature type="transmembrane region" description="Helical" evidence="5">
    <location>
        <begin position="148"/>
        <end position="167"/>
    </location>
</feature>
<dbReference type="EMBL" id="CAJNOJ010000021">
    <property type="protein sequence ID" value="CAF0844661.1"/>
    <property type="molecule type" value="Genomic_DNA"/>
</dbReference>
<accession>A0A813T978</accession>
<name>A0A813T978_ADIRI</name>
<reference evidence="7" key="1">
    <citation type="submission" date="2021-02" db="EMBL/GenBank/DDBJ databases">
        <authorList>
            <person name="Nowell W R."/>
        </authorList>
    </citation>
    <scope>NUCLEOTIDE SEQUENCE</scope>
</reference>